<dbReference type="InterPro" id="IPR044505">
    <property type="entry name" value="GlgX_Isoamylase_N_E_set"/>
</dbReference>
<evidence type="ECO:0000256" key="4">
    <source>
        <dbReference type="ARBA" id="ARBA00022640"/>
    </source>
</evidence>
<comment type="similarity">
    <text evidence="2">Belongs to the glycosyl hydrolase 13 family.</text>
</comment>
<dbReference type="InterPro" id="IPR013780">
    <property type="entry name" value="Glyco_hydro_b"/>
</dbReference>
<protein>
    <recommendedName>
        <fullName evidence="6">Glycosyl hydrolase family 13 catalytic domain-containing protein</fullName>
    </recommendedName>
</protein>
<dbReference type="InterPro" id="IPR017853">
    <property type="entry name" value="GH"/>
</dbReference>
<dbReference type="OrthoDB" id="204980at2759"/>
<gene>
    <name evidence="7" type="ORF">LSAT_V11C900457370</name>
</gene>
<evidence type="ECO:0000256" key="3">
    <source>
        <dbReference type="ARBA" id="ARBA00022528"/>
    </source>
</evidence>
<dbReference type="Gene3D" id="3.20.20.80">
    <property type="entry name" value="Glycosidases"/>
    <property type="match status" value="1"/>
</dbReference>
<keyword evidence="8" id="KW-1185">Reference proteome</keyword>
<dbReference type="Gene3D" id="2.60.40.1180">
    <property type="entry name" value="Golgi alpha-mannosidase II"/>
    <property type="match status" value="1"/>
</dbReference>
<dbReference type="CDD" id="cd11346">
    <property type="entry name" value="AmyAc_plant_IsoA"/>
    <property type="match status" value="1"/>
</dbReference>
<dbReference type="Pfam" id="PF21156">
    <property type="entry name" value="ISOA1-3_C"/>
    <property type="match status" value="1"/>
</dbReference>
<evidence type="ECO:0000313" key="7">
    <source>
        <dbReference type="EMBL" id="KAJ0186371.1"/>
    </source>
</evidence>
<dbReference type="GO" id="GO:0010021">
    <property type="term" value="P:amylopectin biosynthetic process"/>
    <property type="evidence" value="ECO:0007669"/>
    <property type="project" value="EnsemblPlants"/>
</dbReference>
<dbReference type="GO" id="GO:0005983">
    <property type="term" value="P:starch catabolic process"/>
    <property type="evidence" value="ECO:0007669"/>
    <property type="project" value="EnsemblPlants"/>
</dbReference>
<dbReference type="InterPro" id="IPR013783">
    <property type="entry name" value="Ig-like_fold"/>
</dbReference>
<feature type="domain" description="Glycosyl hydrolase family 13 catalytic" evidence="6">
    <location>
        <begin position="332"/>
        <end position="696"/>
    </location>
</feature>
<dbReference type="Gene3D" id="2.60.40.10">
    <property type="entry name" value="Immunoglobulins"/>
    <property type="match status" value="1"/>
</dbReference>
<comment type="subcellular location">
    <subcellularLocation>
        <location evidence="1">Plastid</location>
        <location evidence="1">Chloroplast</location>
    </subcellularLocation>
</comment>
<comment type="caution">
    <text evidence="7">The sequence shown here is derived from an EMBL/GenBank/DDBJ whole genome shotgun (WGS) entry which is preliminary data.</text>
</comment>
<dbReference type="Pfam" id="PF02922">
    <property type="entry name" value="CBM_48"/>
    <property type="match status" value="1"/>
</dbReference>
<dbReference type="InterPro" id="IPR048650">
    <property type="entry name" value="ISOA1-3-like_C"/>
</dbReference>
<dbReference type="EMBL" id="NBSK02000009">
    <property type="protein sequence ID" value="KAJ0186371.1"/>
    <property type="molecule type" value="Genomic_DNA"/>
</dbReference>
<proteinExistence type="inferred from homology"/>
<evidence type="ECO:0000256" key="5">
    <source>
        <dbReference type="ARBA" id="ARBA00022946"/>
    </source>
</evidence>
<evidence type="ECO:0000256" key="2">
    <source>
        <dbReference type="ARBA" id="ARBA00008061"/>
    </source>
</evidence>
<dbReference type="Gramene" id="rna-gnl|WGS:NBSK|LSAT_9X4440_mrna">
    <property type="protein sequence ID" value="cds-PLY70241.1"/>
    <property type="gene ID" value="gene-LSAT_9X4440"/>
</dbReference>
<dbReference type="SUPFAM" id="SSF81296">
    <property type="entry name" value="E set domains"/>
    <property type="match status" value="1"/>
</dbReference>
<sequence>MISLSSATQPSYLTCGTIKVSKLIIADSCKYGRRVAQTPGRINVEQNLVFGLVAKNMIKDSCHARRISVLAASTFPVIQPANKLSTYLFRTEKGGHVKVITELKNDKYRVNLEVSPLHDNDDDVIMSWGIFRSDSSSLIPLESSDSGISETPFVNKSLNKLSTELEFDASLAPFHVSFLLKSHFGGEKIEIRSHRRTNFCFPVGIRSGSPAPLGLSYSADGSINFALFSRNAKGVILCLFENKSKENPALEFDLDPYVNRSGDIWHASMDSDMNFVSYGYRIRNSGQDKSYEHQVLLDPYAKVIGEKFIGEICKQPTFDWSDEIRPCLPMEKLMVYRLNVTDFTKDPSSNLSKEVGGTFLGVSEKLDHFRNLGVNAILLEPIVPYDKQVGPYFPSHFFSPRNPLTIQSLKEMVKRLHANGIEVLMEVVLTHTSQTASLTKIDRPSYYLSTKNELNCAHPVVQQLILDSLRNWVIEYHIDGFCFINASSMLRGFNGEILSRPPLIEAISFDPILSNTKLIADSFDPVQKSTKEIQFPHWKRWAEMNTEFFRDTRNYLRGETLVSNLATRICGSGDIFLNGRGPAFCFNFVSRNHGLTLVDSVSFSNTSELSWNCGEEGATKRKSVLETRLKQIRNYLFILYISLGVPVLNMGDECGQSSGGSVNRSDRKPFNWNALQTGFAIQTTEFISFLSALKIRRSDLLQRREFLKVENIDWYGTNLSLPNWEDPTSKFLAVSLKVEKEINRDDENMLDGDMFAAFNGGDEAVTATVPPPPADMAWVRLVDTSLPFPGFFSVTGDSIPEMMPGAPAYEVASHSCVLLEARRRIDG</sequence>
<reference evidence="7 8" key="1">
    <citation type="journal article" date="2017" name="Nat. Commun.">
        <title>Genome assembly with in vitro proximity ligation data and whole-genome triplication in lettuce.</title>
        <authorList>
            <person name="Reyes-Chin-Wo S."/>
            <person name="Wang Z."/>
            <person name="Yang X."/>
            <person name="Kozik A."/>
            <person name="Arikit S."/>
            <person name="Song C."/>
            <person name="Xia L."/>
            <person name="Froenicke L."/>
            <person name="Lavelle D.O."/>
            <person name="Truco M.J."/>
            <person name="Xia R."/>
            <person name="Zhu S."/>
            <person name="Xu C."/>
            <person name="Xu H."/>
            <person name="Xu X."/>
            <person name="Cox K."/>
            <person name="Korf I."/>
            <person name="Meyers B.C."/>
            <person name="Michelmore R.W."/>
        </authorList>
    </citation>
    <scope>NUCLEOTIDE SEQUENCE [LARGE SCALE GENOMIC DNA]</scope>
    <source>
        <strain evidence="8">cv. Salinas</strain>
        <tissue evidence="7">Seedlings</tissue>
    </source>
</reference>
<organism evidence="7 8">
    <name type="scientific">Lactuca sativa</name>
    <name type="common">Garden lettuce</name>
    <dbReference type="NCBI Taxonomy" id="4236"/>
    <lineage>
        <taxon>Eukaryota</taxon>
        <taxon>Viridiplantae</taxon>
        <taxon>Streptophyta</taxon>
        <taxon>Embryophyta</taxon>
        <taxon>Tracheophyta</taxon>
        <taxon>Spermatophyta</taxon>
        <taxon>Magnoliopsida</taxon>
        <taxon>eudicotyledons</taxon>
        <taxon>Gunneridae</taxon>
        <taxon>Pentapetalae</taxon>
        <taxon>asterids</taxon>
        <taxon>campanulids</taxon>
        <taxon>Asterales</taxon>
        <taxon>Asteraceae</taxon>
        <taxon>Cichorioideae</taxon>
        <taxon>Cichorieae</taxon>
        <taxon>Lactucinae</taxon>
        <taxon>Lactuca</taxon>
    </lineage>
</organism>
<evidence type="ECO:0000256" key="1">
    <source>
        <dbReference type="ARBA" id="ARBA00004229"/>
    </source>
</evidence>
<dbReference type="GO" id="GO:0019252">
    <property type="term" value="P:starch biosynthetic process"/>
    <property type="evidence" value="ECO:0007669"/>
    <property type="project" value="InterPro"/>
</dbReference>
<dbReference type="Pfam" id="PF00128">
    <property type="entry name" value="Alpha-amylase"/>
    <property type="match status" value="1"/>
</dbReference>
<dbReference type="InterPro" id="IPR014756">
    <property type="entry name" value="Ig_E-set"/>
</dbReference>
<dbReference type="CDD" id="cd02856">
    <property type="entry name" value="E_set_GDE_Isoamylase_N"/>
    <property type="match status" value="1"/>
</dbReference>
<dbReference type="SMART" id="SM00642">
    <property type="entry name" value="Aamy"/>
    <property type="match status" value="1"/>
</dbReference>
<dbReference type="InterPro" id="IPR006047">
    <property type="entry name" value="GH13_cat_dom"/>
</dbReference>
<dbReference type="GO" id="GO:0009507">
    <property type="term" value="C:chloroplast"/>
    <property type="evidence" value="ECO:0007669"/>
    <property type="project" value="UniProtKB-SubCell"/>
</dbReference>
<dbReference type="InterPro" id="IPR044096">
    <property type="entry name" value="AmyAc_plant_ISA2"/>
</dbReference>
<name>A0A9R1UG35_LACSA</name>
<dbReference type="SUPFAM" id="SSF51011">
    <property type="entry name" value="Glycosyl hydrolase domain"/>
    <property type="match status" value="1"/>
</dbReference>
<evidence type="ECO:0000313" key="8">
    <source>
        <dbReference type="Proteomes" id="UP000235145"/>
    </source>
</evidence>
<dbReference type="Proteomes" id="UP000235145">
    <property type="component" value="Unassembled WGS sequence"/>
</dbReference>
<keyword evidence="3" id="KW-0150">Chloroplast</keyword>
<dbReference type="SUPFAM" id="SSF51445">
    <property type="entry name" value="(Trans)glycosidases"/>
    <property type="match status" value="1"/>
</dbReference>
<accession>A0A9R1UG35</accession>
<dbReference type="GO" id="GO:0019156">
    <property type="term" value="F:isoamylase activity"/>
    <property type="evidence" value="ECO:0007669"/>
    <property type="project" value="EnsemblPlants"/>
</dbReference>
<keyword evidence="4" id="KW-0934">Plastid</keyword>
<dbReference type="InterPro" id="IPR004193">
    <property type="entry name" value="Glyco_hydro_13_N"/>
</dbReference>
<keyword evidence="5" id="KW-0809">Transit peptide</keyword>
<dbReference type="PANTHER" id="PTHR43002">
    <property type="entry name" value="GLYCOGEN DEBRANCHING ENZYME"/>
    <property type="match status" value="1"/>
</dbReference>
<evidence type="ECO:0000259" key="6">
    <source>
        <dbReference type="SMART" id="SM00642"/>
    </source>
</evidence>
<dbReference type="GO" id="GO:0043033">
    <property type="term" value="C:isoamylase complex"/>
    <property type="evidence" value="ECO:0007669"/>
    <property type="project" value="EnsemblPlants"/>
</dbReference>
<dbReference type="AlphaFoldDB" id="A0A9R1UG35"/>